<dbReference type="SMART" id="SM01256">
    <property type="entry name" value="KNOX2"/>
    <property type="match status" value="1"/>
</dbReference>
<evidence type="ECO:0000259" key="3">
    <source>
        <dbReference type="SMART" id="SM01255"/>
    </source>
</evidence>
<accession>A0AAV5LGJ3</accession>
<dbReference type="PANTHER" id="PTHR48452:SF1">
    <property type="entry name" value="FUSED COMPOUND LEAF 1"/>
    <property type="match status" value="1"/>
</dbReference>
<name>A0AAV5LGJ3_9ROSI</name>
<dbReference type="InterPro" id="IPR005540">
    <property type="entry name" value="KNOX1"/>
</dbReference>
<reference evidence="5 6" key="1">
    <citation type="journal article" date="2021" name="Commun. Biol.">
        <title>The genome of Shorea leprosula (Dipterocarpaceae) highlights the ecological relevance of drought in aseasonal tropical rainforests.</title>
        <authorList>
            <person name="Ng K.K.S."/>
            <person name="Kobayashi M.J."/>
            <person name="Fawcett J.A."/>
            <person name="Hatakeyama M."/>
            <person name="Paape T."/>
            <person name="Ng C.H."/>
            <person name="Ang C.C."/>
            <person name="Tnah L.H."/>
            <person name="Lee C.T."/>
            <person name="Nishiyama T."/>
            <person name="Sese J."/>
            <person name="O'Brien M.J."/>
            <person name="Copetti D."/>
            <person name="Mohd Noor M.I."/>
            <person name="Ong R.C."/>
            <person name="Putra M."/>
            <person name="Sireger I.Z."/>
            <person name="Indrioko S."/>
            <person name="Kosugi Y."/>
            <person name="Izuno A."/>
            <person name="Isagi Y."/>
            <person name="Lee S.L."/>
            <person name="Shimizu K.K."/>
        </authorList>
    </citation>
    <scope>NUCLEOTIDE SEQUENCE [LARGE SCALE GENOMIC DNA]</scope>
    <source>
        <strain evidence="5">214</strain>
    </source>
</reference>
<evidence type="ECO:0000313" key="6">
    <source>
        <dbReference type="Proteomes" id="UP001054252"/>
    </source>
</evidence>
<gene>
    <name evidence="5" type="ORF">SLEP1_g44561</name>
</gene>
<dbReference type="Pfam" id="PF03791">
    <property type="entry name" value="KNOX2"/>
    <property type="match status" value="1"/>
</dbReference>
<dbReference type="GO" id="GO:0005634">
    <property type="term" value="C:nucleus"/>
    <property type="evidence" value="ECO:0007669"/>
    <property type="project" value="UniProtKB-SubCell"/>
</dbReference>
<keyword evidence="2" id="KW-0539">Nucleus</keyword>
<evidence type="ECO:0000313" key="5">
    <source>
        <dbReference type="EMBL" id="GKV36426.1"/>
    </source>
</evidence>
<evidence type="ECO:0008006" key="7">
    <source>
        <dbReference type="Google" id="ProtNLM"/>
    </source>
</evidence>
<protein>
    <recommendedName>
        <fullName evidence="7">Homeobox protein knotted-1-like 6</fullName>
    </recommendedName>
</protein>
<evidence type="ECO:0000259" key="4">
    <source>
        <dbReference type="SMART" id="SM01256"/>
    </source>
</evidence>
<dbReference type="Pfam" id="PF03790">
    <property type="entry name" value="KNOX1"/>
    <property type="match status" value="1"/>
</dbReference>
<evidence type="ECO:0000256" key="2">
    <source>
        <dbReference type="ARBA" id="ARBA00023242"/>
    </source>
</evidence>
<comment type="caution">
    <text evidence="5">The sequence shown here is derived from an EMBL/GenBank/DDBJ whole genome shotgun (WGS) entry which is preliminary data.</text>
</comment>
<organism evidence="5 6">
    <name type="scientific">Rubroshorea leprosula</name>
    <dbReference type="NCBI Taxonomy" id="152421"/>
    <lineage>
        <taxon>Eukaryota</taxon>
        <taxon>Viridiplantae</taxon>
        <taxon>Streptophyta</taxon>
        <taxon>Embryophyta</taxon>
        <taxon>Tracheophyta</taxon>
        <taxon>Spermatophyta</taxon>
        <taxon>Magnoliopsida</taxon>
        <taxon>eudicotyledons</taxon>
        <taxon>Gunneridae</taxon>
        <taxon>Pentapetalae</taxon>
        <taxon>rosids</taxon>
        <taxon>malvids</taxon>
        <taxon>Malvales</taxon>
        <taxon>Dipterocarpaceae</taxon>
        <taxon>Rubroshorea</taxon>
    </lineage>
</organism>
<dbReference type="GO" id="GO:0003677">
    <property type="term" value="F:DNA binding"/>
    <property type="evidence" value="ECO:0007669"/>
    <property type="project" value="InterPro"/>
</dbReference>
<proteinExistence type="predicted"/>
<dbReference type="InterPro" id="IPR005541">
    <property type="entry name" value="KNOX2"/>
</dbReference>
<keyword evidence="6" id="KW-1185">Reference proteome</keyword>
<dbReference type="AlphaFoldDB" id="A0AAV5LGJ3"/>
<feature type="domain" description="KNOX1" evidence="3">
    <location>
        <begin position="60"/>
        <end position="104"/>
    </location>
</feature>
<evidence type="ECO:0000256" key="1">
    <source>
        <dbReference type="ARBA" id="ARBA00004123"/>
    </source>
</evidence>
<dbReference type="EMBL" id="BPVZ01000116">
    <property type="protein sequence ID" value="GKV36426.1"/>
    <property type="molecule type" value="Genomic_DNA"/>
</dbReference>
<dbReference type="PANTHER" id="PTHR48452">
    <property type="entry name" value="FUSED COMPOUND LEAF 1"/>
    <property type="match status" value="1"/>
</dbReference>
<feature type="domain" description="KNOX2" evidence="4">
    <location>
        <begin position="115"/>
        <end position="166"/>
    </location>
</feature>
<dbReference type="SMART" id="SM01255">
    <property type="entry name" value="KNOX1"/>
    <property type="match status" value="1"/>
</dbReference>
<sequence length="186" mass="20277">MEEVYLYGGHSYSEPAENMDMVTSSDYGTTFPTPAAGLEEIAFGSCASGVPDADWVEASGAVRAKIASHSLYPKLLQAYIDCQKVGAPPEVAKRLDEIGGESDTHDVRKRTATAASPSFDVDPELDHFMETYCDILRKFKSDLSRPFDEAMVFLDSMRTQLSHLCHGGAAETCTSGRYISLLFLSS</sequence>
<dbReference type="Proteomes" id="UP001054252">
    <property type="component" value="Unassembled WGS sequence"/>
</dbReference>
<comment type="subcellular location">
    <subcellularLocation>
        <location evidence="1">Nucleus</location>
    </subcellularLocation>
</comment>